<dbReference type="STRING" id="1121884.SAMN02745131_00348"/>
<protein>
    <submittedName>
        <fullName evidence="1">Uncharacterized protein</fullName>
    </submittedName>
</protein>
<sequence>MITFYFEVSLPHAGDIFVAILNFFLYSGKWHIVRTIVTKLKYYETVVEKIS</sequence>
<evidence type="ECO:0000313" key="2">
    <source>
        <dbReference type="Proteomes" id="UP000184048"/>
    </source>
</evidence>
<proteinExistence type="predicted"/>
<gene>
    <name evidence="1" type="ORF">SAMN02745131_00348</name>
</gene>
<organism evidence="1 2">
    <name type="scientific">Flavisolibacter ginsengisoli DSM 18119</name>
    <dbReference type="NCBI Taxonomy" id="1121884"/>
    <lineage>
        <taxon>Bacteria</taxon>
        <taxon>Pseudomonadati</taxon>
        <taxon>Bacteroidota</taxon>
        <taxon>Chitinophagia</taxon>
        <taxon>Chitinophagales</taxon>
        <taxon>Chitinophagaceae</taxon>
        <taxon>Flavisolibacter</taxon>
    </lineage>
</organism>
<dbReference type="Proteomes" id="UP000184048">
    <property type="component" value="Unassembled WGS sequence"/>
</dbReference>
<name>A0A1M4T5C3_9BACT</name>
<dbReference type="AlphaFoldDB" id="A0A1M4T5C3"/>
<evidence type="ECO:0000313" key="1">
    <source>
        <dbReference type="EMBL" id="SHE39601.1"/>
    </source>
</evidence>
<dbReference type="EMBL" id="FQUU01000001">
    <property type="protein sequence ID" value="SHE39601.1"/>
    <property type="molecule type" value="Genomic_DNA"/>
</dbReference>
<keyword evidence="2" id="KW-1185">Reference proteome</keyword>
<reference evidence="1 2" key="1">
    <citation type="submission" date="2016-11" db="EMBL/GenBank/DDBJ databases">
        <authorList>
            <person name="Jaros S."/>
            <person name="Januszkiewicz K."/>
            <person name="Wedrychowicz H."/>
        </authorList>
    </citation>
    <scope>NUCLEOTIDE SEQUENCE [LARGE SCALE GENOMIC DNA]</scope>
    <source>
        <strain evidence="1 2">DSM 18119</strain>
    </source>
</reference>
<accession>A0A1M4T5C3</accession>